<keyword evidence="1" id="KW-0732">Signal</keyword>
<dbReference type="AlphaFoldDB" id="A0AAW5UP88"/>
<dbReference type="InterPro" id="IPR011990">
    <property type="entry name" value="TPR-like_helical_dom_sf"/>
</dbReference>
<evidence type="ECO:0000313" key="2">
    <source>
        <dbReference type="EMBL" id="MCW4156568.1"/>
    </source>
</evidence>
<dbReference type="Proteomes" id="UP001209168">
    <property type="component" value="Unassembled WGS sequence"/>
</dbReference>
<dbReference type="RefSeq" id="WP_264902121.1">
    <property type="nucleotide sequence ID" value="NZ_JAPDVH010000001.1"/>
</dbReference>
<evidence type="ECO:0008006" key="4">
    <source>
        <dbReference type="Google" id="ProtNLM"/>
    </source>
</evidence>
<reference evidence="2" key="1">
    <citation type="submission" date="2022-11" db="EMBL/GenBank/DDBJ databases">
        <title>Genomic repertoires linked with pathogenic potency of arthritogenic Prevotella copri isolated from the gut of rheumatoid arthritis patients.</title>
        <authorList>
            <person name="Nii T."/>
            <person name="Maeda Y."/>
            <person name="Motooka D."/>
            <person name="Naito M."/>
            <person name="Matsumoto Y."/>
            <person name="Ogawa T."/>
            <person name="Oguro-Igashira E."/>
            <person name="Kishikawa T."/>
            <person name="Yamashita M."/>
            <person name="Koizumi S."/>
            <person name="Kurakawa T."/>
            <person name="Okumura R."/>
            <person name="Kayama H."/>
            <person name="Murakami M."/>
            <person name="Sakaguchi T."/>
            <person name="Das B."/>
            <person name="Nakamura S."/>
            <person name="Okada Y."/>
            <person name="Kumanogoh A."/>
            <person name="Takeda K."/>
        </authorList>
    </citation>
    <scope>NUCLEOTIDE SEQUENCE</scope>
    <source>
        <strain evidence="2">H012_8</strain>
    </source>
</reference>
<evidence type="ECO:0000256" key="1">
    <source>
        <dbReference type="SAM" id="SignalP"/>
    </source>
</evidence>
<feature type="signal peptide" evidence="1">
    <location>
        <begin position="1"/>
        <end position="26"/>
    </location>
</feature>
<organism evidence="2 3">
    <name type="scientific">Segatella copri</name>
    <dbReference type="NCBI Taxonomy" id="165179"/>
    <lineage>
        <taxon>Bacteria</taxon>
        <taxon>Pseudomonadati</taxon>
        <taxon>Bacteroidota</taxon>
        <taxon>Bacteroidia</taxon>
        <taxon>Bacteroidales</taxon>
        <taxon>Prevotellaceae</taxon>
        <taxon>Segatella</taxon>
    </lineage>
</organism>
<dbReference type="PROSITE" id="PS51257">
    <property type="entry name" value="PROKAR_LIPOPROTEIN"/>
    <property type="match status" value="1"/>
</dbReference>
<name>A0AAW5UP88_9BACT</name>
<gene>
    <name evidence="2" type="ORF">ONT23_13760</name>
</gene>
<protein>
    <recommendedName>
        <fullName evidence="4">RagB/SusD family nutrient uptake outer membrane protein</fullName>
    </recommendedName>
</protein>
<accession>A0AAW5UP88</accession>
<feature type="chain" id="PRO_5043453733" description="RagB/SusD family nutrient uptake outer membrane protein" evidence="1">
    <location>
        <begin position="27"/>
        <end position="590"/>
    </location>
</feature>
<proteinExistence type="predicted"/>
<comment type="caution">
    <text evidence="2">The sequence shown here is derived from an EMBL/GenBank/DDBJ whole genome shotgun (WGS) entry which is preliminary data.</text>
</comment>
<dbReference type="SUPFAM" id="SSF48452">
    <property type="entry name" value="TPR-like"/>
    <property type="match status" value="1"/>
</dbReference>
<dbReference type="Gene3D" id="1.25.40.390">
    <property type="match status" value="1"/>
</dbReference>
<sequence length="590" mass="66859">MKRNIFKRYKWSVGVFAAAFSLTFTSCSDFFNPDTDDQVSDKHYISENTEMYTGFVGLLTKMQAIGDKEILLTDTRAEFIEPTKNAGTDLWSLYQYADNLQGNEYASPAAYYELILACNDYLHKVKEFRKMPQVDDEICQDLISSTIRIKAWTYKTIGEIYGEAAWIDEPVGSVDAFLAQARNNVIPMNQVIDKCLNLMEAGYDGVKSDRVVDWIAWLDPTNVTNIAASPFRKWNYIVPTYEGVYSELCLWKGAYLDADNGVGNEPAKVYYKTAADLLLKALNVYINNESFSGNNPYWCPNAGTKGRYANLWQSQEPYVPENVCAILYDYNQGQTNSLVEHFNSDTPAKYLLKPSEAGMDNFTNPDKNPGGSTSETRFKNLVGKSADGYYIAKYRQNGGRNGIRANAYQDDVHIYIYRSTQYHLMLCEALNQLNRFSALNSVLNSGMTGEKVDELVANDDSIKAGKPIKYPEWEGFTRNWTSSAEWGTRKYPDTGIRGAYELSARQIETGNNPAQMQVAKRSNDIQIMKEAEMEFSCEGKTYPWMNRVAVRYKDRGIVADEICPKYETRGLAAQVRAAIMNGANWVKYHL</sequence>
<evidence type="ECO:0000313" key="3">
    <source>
        <dbReference type="Proteomes" id="UP001209168"/>
    </source>
</evidence>
<dbReference type="EMBL" id="JAPDVH010000001">
    <property type="protein sequence ID" value="MCW4156568.1"/>
    <property type="molecule type" value="Genomic_DNA"/>
</dbReference>